<gene>
    <name evidence="4" type="ORF">GCM10011521_03100</name>
</gene>
<dbReference type="SUPFAM" id="SSF82171">
    <property type="entry name" value="DPP6 N-terminal domain-like"/>
    <property type="match status" value="1"/>
</dbReference>
<dbReference type="EMBL" id="BMKC01000001">
    <property type="protein sequence ID" value="GGA68313.1"/>
    <property type="molecule type" value="Genomic_DNA"/>
</dbReference>
<dbReference type="Pfam" id="PF00326">
    <property type="entry name" value="Peptidase_S9"/>
    <property type="match status" value="1"/>
</dbReference>
<dbReference type="InterPro" id="IPR001375">
    <property type="entry name" value="Peptidase_S9_cat"/>
</dbReference>
<proteinExistence type="predicted"/>
<name>A0ABQ1HBR1_9GAMM</name>
<dbReference type="PANTHER" id="PTHR42776:SF27">
    <property type="entry name" value="DIPEPTIDYL PEPTIDASE FAMILY MEMBER 6"/>
    <property type="match status" value="1"/>
</dbReference>
<evidence type="ECO:0000313" key="4">
    <source>
        <dbReference type="EMBL" id="GGA68313.1"/>
    </source>
</evidence>
<feature type="domain" description="Peptidase S9 prolyl oligopeptidase catalytic" evidence="3">
    <location>
        <begin position="443"/>
        <end position="652"/>
    </location>
</feature>
<evidence type="ECO:0000256" key="2">
    <source>
        <dbReference type="SAM" id="SignalP"/>
    </source>
</evidence>
<feature type="chain" id="PRO_5045480158" evidence="2">
    <location>
        <begin position="19"/>
        <end position="662"/>
    </location>
</feature>
<evidence type="ECO:0000313" key="5">
    <source>
        <dbReference type="Proteomes" id="UP000623419"/>
    </source>
</evidence>
<evidence type="ECO:0000259" key="3">
    <source>
        <dbReference type="Pfam" id="PF00326"/>
    </source>
</evidence>
<reference evidence="5" key="1">
    <citation type="journal article" date="2019" name="Int. J. Syst. Evol. Microbiol.">
        <title>The Global Catalogue of Microorganisms (GCM) 10K type strain sequencing project: providing services to taxonomists for standard genome sequencing and annotation.</title>
        <authorList>
            <consortium name="The Broad Institute Genomics Platform"/>
            <consortium name="The Broad Institute Genome Sequencing Center for Infectious Disease"/>
            <person name="Wu L."/>
            <person name="Ma J."/>
        </authorList>
    </citation>
    <scope>NUCLEOTIDE SEQUENCE [LARGE SCALE GENOMIC DNA]</scope>
    <source>
        <strain evidence="5">CGMCC 1.15905</strain>
    </source>
</reference>
<sequence>MKTVITALALMAGASASAAELPSVEHFMRHATYSSARISPTGEYLALGVDRGGQDVLTVIRLKDMKLLKVNVLPDEKSVAGYQWIGDDRLIFTAIRKFGSFAQPFGTGEWYAVNADGSQPRPVIFYGSRGTAERAKAVFNERFSLVDPLENDPRNVLMSATSPRSRTGSNTELVMVDTVSGVRKTLATAPRENCSLAVDEKKQPRFALCFDQENEQGEYDTRTELYRLGDDGKWTLVNNADIGDGKQIRVAWTAKDGTIYALQDDGKKPAAFGTLDRQTGTFQKIFQDEVSDISRYVVSPTDDKPLAVVTEAGIPRIELIDEAHADSELYASLAGAFPGQVVNFSTATRDGSKVVVSVYSDRNPGELYLFDRDTGKARFLMKAREWVNPENSASVRPFDFVNRDGMRIYGYLTIPKGSDGKNLPLIVNPHGGPMGPRDNWLYNPETQLFASRGYATLQVNFRGSGGFGKAFQDMAYGQWHTGIMNDIIDATRWAVDEGVADPDRMCIYGGSFGGYSAMMAPAREPDLYACAFGYVGAYDGEVQMSLSDTSRSESGRAYMRRAFGATKSERAEAMPVTYASKIDIPVFLAAGARDPRCPPENTEVMFKALERAGNKPEGMIIQSGEMHGFYDVDNRVNLYTQMLEFFNRHIGDEAASERTAAN</sequence>
<dbReference type="Gene3D" id="3.40.50.1820">
    <property type="entry name" value="alpha/beta hydrolase"/>
    <property type="match status" value="1"/>
</dbReference>
<dbReference type="SUPFAM" id="SSF53474">
    <property type="entry name" value="alpha/beta-Hydrolases"/>
    <property type="match status" value="1"/>
</dbReference>
<comment type="caution">
    <text evidence="4">The sequence shown here is derived from an EMBL/GenBank/DDBJ whole genome shotgun (WGS) entry which is preliminary data.</text>
</comment>
<dbReference type="RefSeq" id="WP_229668415.1">
    <property type="nucleotide sequence ID" value="NZ_BMKC01000001.1"/>
</dbReference>
<protein>
    <submittedName>
        <fullName evidence="4">Peptidase S9</fullName>
    </submittedName>
</protein>
<organism evidence="4 5">
    <name type="scientific">Arenimonas soli</name>
    <dbReference type="NCBI Taxonomy" id="2269504"/>
    <lineage>
        <taxon>Bacteria</taxon>
        <taxon>Pseudomonadati</taxon>
        <taxon>Pseudomonadota</taxon>
        <taxon>Gammaproteobacteria</taxon>
        <taxon>Lysobacterales</taxon>
        <taxon>Lysobacteraceae</taxon>
        <taxon>Arenimonas</taxon>
    </lineage>
</organism>
<keyword evidence="5" id="KW-1185">Reference proteome</keyword>
<evidence type="ECO:0000256" key="1">
    <source>
        <dbReference type="ARBA" id="ARBA00022801"/>
    </source>
</evidence>
<dbReference type="InterPro" id="IPR029058">
    <property type="entry name" value="AB_hydrolase_fold"/>
</dbReference>
<dbReference type="PANTHER" id="PTHR42776">
    <property type="entry name" value="SERINE PEPTIDASE S9 FAMILY MEMBER"/>
    <property type="match status" value="1"/>
</dbReference>
<keyword evidence="2" id="KW-0732">Signal</keyword>
<keyword evidence="1" id="KW-0378">Hydrolase</keyword>
<feature type="signal peptide" evidence="2">
    <location>
        <begin position="1"/>
        <end position="18"/>
    </location>
</feature>
<dbReference type="Proteomes" id="UP000623419">
    <property type="component" value="Unassembled WGS sequence"/>
</dbReference>
<accession>A0ABQ1HBR1</accession>